<dbReference type="OrthoDB" id="512570at2"/>
<sequence>MKKIYIIRHCEAEGQHSEAQLTEKGFAQSLQLSDFFSSTPIDQIISSPYKRAIQSVQPLAKRLHIEIDFNNLLTERVLSTNNLTDWLEKLKATYDDLELKFEGGESSQEAMERIVTVVEEVFNSEYENIIIVTHGNIMSLLLKYYNDNFGFDEWKNLSNPDIYLLQNQDNNVSFERLWNQ</sequence>
<dbReference type="SUPFAM" id="SSF53254">
    <property type="entry name" value="Phosphoglycerate mutase-like"/>
    <property type="match status" value="1"/>
</dbReference>
<protein>
    <submittedName>
        <fullName evidence="1">Phosphoglycerate mutase</fullName>
    </submittedName>
</protein>
<proteinExistence type="predicted"/>
<comment type="caution">
    <text evidence="1">The sequence shown here is derived from an EMBL/GenBank/DDBJ whole genome shotgun (WGS) entry which is preliminary data.</text>
</comment>
<dbReference type="AlphaFoldDB" id="A0A1E5LJY2"/>
<dbReference type="InterPro" id="IPR050275">
    <property type="entry name" value="PGM_Phosphatase"/>
</dbReference>
<dbReference type="PANTHER" id="PTHR48100:SF1">
    <property type="entry name" value="HISTIDINE PHOSPHATASE FAMILY PROTEIN-RELATED"/>
    <property type="match status" value="1"/>
</dbReference>
<dbReference type="InterPro" id="IPR029033">
    <property type="entry name" value="His_PPase_superfam"/>
</dbReference>
<dbReference type="STRING" id="1305675.BFG57_08010"/>
<evidence type="ECO:0000313" key="1">
    <source>
        <dbReference type="EMBL" id="OEH94397.1"/>
    </source>
</evidence>
<dbReference type="CDD" id="cd07067">
    <property type="entry name" value="HP_PGM_like"/>
    <property type="match status" value="1"/>
</dbReference>
<dbReference type="SMART" id="SM00855">
    <property type="entry name" value="PGAM"/>
    <property type="match status" value="1"/>
</dbReference>
<dbReference type="GO" id="GO:0016791">
    <property type="term" value="F:phosphatase activity"/>
    <property type="evidence" value="ECO:0007669"/>
    <property type="project" value="TreeGrafter"/>
</dbReference>
<keyword evidence="2" id="KW-1185">Reference proteome</keyword>
<evidence type="ECO:0000313" key="2">
    <source>
        <dbReference type="Proteomes" id="UP000095209"/>
    </source>
</evidence>
<dbReference type="InterPro" id="IPR013078">
    <property type="entry name" value="His_Pase_superF_clade-1"/>
</dbReference>
<organism evidence="1 2">
    <name type="scientific">Bacillus solimangrovi</name>
    <dbReference type="NCBI Taxonomy" id="1305675"/>
    <lineage>
        <taxon>Bacteria</taxon>
        <taxon>Bacillati</taxon>
        <taxon>Bacillota</taxon>
        <taxon>Bacilli</taxon>
        <taxon>Bacillales</taxon>
        <taxon>Bacillaceae</taxon>
        <taxon>Bacillus</taxon>
    </lineage>
</organism>
<dbReference type="Gene3D" id="3.40.50.1240">
    <property type="entry name" value="Phosphoglycerate mutase-like"/>
    <property type="match status" value="1"/>
</dbReference>
<gene>
    <name evidence="1" type="ORF">BFG57_08010</name>
</gene>
<dbReference type="PANTHER" id="PTHR48100">
    <property type="entry name" value="BROAD-SPECIFICITY PHOSPHATASE YOR283W-RELATED"/>
    <property type="match status" value="1"/>
</dbReference>
<dbReference type="Proteomes" id="UP000095209">
    <property type="component" value="Unassembled WGS sequence"/>
</dbReference>
<dbReference type="GO" id="GO:0005737">
    <property type="term" value="C:cytoplasm"/>
    <property type="evidence" value="ECO:0007669"/>
    <property type="project" value="TreeGrafter"/>
</dbReference>
<reference evidence="1 2" key="1">
    <citation type="submission" date="2016-08" db="EMBL/GenBank/DDBJ databases">
        <title>Genome of Bacillus solimangrovi GH2-4.</title>
        <authorList>
            <person name="Lim S."/>
            <person name="Kim B.-C."/>
        </authorList>
    </citation>
    <scope>NUCLEOTIDE SEQUENCE [LARGE SCALE GENOMIC DNA]</scope>
    <source>
        <strain evidence="1 2">GH2-4</strain>
    </source>
</reference>
<dbReference type="Pfam" id="PF00300">
    <property type="entry name" value="His_Phos_1"/>
    <property type="match status" value="1"/>
</dbReference>
<dbReference type="EMBL" id="MJEH01000002">
    <property type="protein sequence ID" value="OEH94397.1"/>
    <property type="molecule type" value="Genomic_DNA"/>
</dbReference>
<name>A0A1E5LJY2_9BACI</name>
<accession>A0A1E5LJY2</accession>
<dbReference type="PIRSF" id="PIRSF000709">
    <property type="entry name" value="6PFK_2-Ptase"/>
    <property type="match status" value="1"/>
</dbReference>